<dbReference type="Pfam" id="PF03167">
    <property type="entry name" value="UDG"/>
    <property type="match status" value="1"/>
</dbReference>
<keyword evidence="6" id="KW-0479">Metal-binding</keyword>
<evidence type="ECO:0000256" key="6">
    <source>
        <dbReference type="ARBA" id="ARBA00022723"/>
    </source>
</evidence>
<evidence type="ECO:0000256" key="8">
    <source>
        <dbReference type="ARBA" id="ARBA00022801"/>
    </source>
</evidence>
<dbReference type="SUPFAM" id="SSF52141">
    <property type="entry name" value="Uracil-DNA glycosylase-like"/>
    <property type="match status" value="1"/>
</dbReference>
<evidence type="ECO:0000259" key="12">
    <source>
        <dbReference type="SMART" id="SM00986"/>
    </source>
</evidence>
<proteinExistence type="inferred from homology"/>
<dbReference type="NCBIfam" id="TIGR00758">
    <property type="entry name" value="UDG_fam4"/>
    <property type="match status" value="1"/>
</dbReference>
<evidence type="ECO:0000256" key="1">
    <source>
        <dbReference type="ARBA" id="ARBA00001400"/>
    </source>
</evidence>
<keyword evidence="5" id="KW-0004">4Fe-4S</keyword>
<keyword evidence="7" id="KW-0227">DNA damage</keyword>
<keyword evidence="10" id="KW-0411">Iron-sulfur</keyword>
<reference evidence="13" key="1">
    <citation type="submission" date="2018-05" db="EMBL/GenBank/DDBJ databases">
        <authorList>
            <person name="Lanie J.A."/>
            <person name="Ng W.-L."/>
            <person name="Kazmierczak K.M."/>
            <person name="Andrzejewski T.M."/>
            <person name="Davidsen T.M."/>
            <person name="Wayne K.J."/>
            <person name="Tettelin H."/>
            <person name="Glass J.I."/>
            <person name="Rusch D."/>
            <person name="Podicherti R."/>
            <person name="Tsui H.-C.T."/>
            <person name="Winkler M.E."/>
        </authorList>
    </citation>
    <scope>NUCLEOTIDE SEQUENCE</scope>
</reference>
<dbReference type="SMART" id="SM00987">
    <property type="entry name" value="UreE_C"/>
    <property type="match status" value="1"/>
</dbReference>
<evidence type="ECO:0000256" key="11">
    <source>
        <dbReference type="ARBA" id="ARBA00023204"/>
    </source>
</evidence>
<dbReference type="PANTHER" id="PTHR33693">
    <property type="entry name" value="TYPE-5 URACIL-DNA GLYCOSYLASE"/>
    <property type="match status" value="1"/>
</dbReference>
<evidence type="ECO:0000256" key="9">
    <source>
        <dbReference type="ARBA" id="ARBA00023004"/>
    </source>
</evidence>
<organism evidence="13">
    <name type="scientific">marine metagenome</name>
    <dbReference type="NCBI Taxonomy" id="408172"/>
    <lineage>
        <taxon>unclassified sequences</taxon>
        <taxon>metagenomes</taxon>
        <taxon>ecological metagenomes</taxon>
    </lineage>
</organism>
<dbReference type="EC" id="3.2.2.27" evidence="3"/>
<dbReference type="Gene3D" id="3.40.470.10">
    <property type="entry name" value="Uracil-DNA glycosylase-like domain"/>
    <property type="match status" value="1"/>
</dbReference>
<dbReference type="SMART" id="SM00986">
    <property type="entry name" value="UDG"/>
    <property type="match status" value="1"/>
</dbReference>
<keyword evidence="11" id="KW-0234">DNA repair</keyword>
<evidence type="ECO:0000256" key="4">
    <source>
        <dbReference type="ARBA" id="ARBA00019403"/>
    </source>
</evidence>
<dbReference type="CDD" id="cd10030">
    <property type="entry name" value="UDG-F4_TTUDGA_SPO1dp_like"/>
    <property type="match status" value="1"/>
</dbReference>
<dbReference type="InterPro" id="IPR036895">
    <property type="entry name" value="Uracil-DNA_glycosylase-like_sf"/>
</dbReference>
<dbReference type="GO" id="GO:0004844">
    <property type="term" value="F:uracil DNA N-glycosylase activity"/>
    <property type="evidence" value="ECO:0007669"/>
    <property type="project" value="UniProtKB-EC"/>
</dbReference>
<evidence type="ECO:0000256" key="2">
    <source>
        <dbReference type="ARBA" id="ARBA00006521"/>
    </source>
</evidence>
<feature type="domain" description="Uracil-DNA glycosylase-like" evidence="12">
    <location>
        <begin position="71"/>
        <end position="221"/>
    </location>
</feature>
<evidence type="ECO:0000256" key="10">
    <source>
        <dbReference type="ARBA" id="ARBA00023014"/>
    </source>
</evidence>
<dbReference type="InterPro" id="IPR005122">
    <property type="entry name" value="Uracil-DNA_glycosylase-like"/>
</dbReference>
<evidence type="ECO:0000256" key="7">
    <source>
        <dbReference type="ARBA" id="ARBA00022763"/>
    </source>
</evidence>
<dbReference type="InterPro" id="IPR005273">
    <property type="entry name" value="Ura-DNA_glyco_family4"/>
</dbReference>
<dbReference type="GO" id="GO:0046872">
    <property type="term" value="F:metal ion binding"/>
    <property type="evidence" value="ECO:0007669"/>
    <property type="project" value="UniProtKB-KW"/>
</dbReference>
<dbReference type="GO" id="GO:0006281">
    <property type="term" value="P:DNA repair"/>
    <property type="evidence" value="ECO:0007669"/>
    <property type="project" value="UniProtKB-KW"/>
</dbReference>
<accession>A0A381XED7</accession>
<evidence type="ECO:0000256" key="5">
    <source>
        <dbReference type="ARBA" id="ARBA00022485"/>
    </source>
</evidence>
<keyword evidence="9" id="KW-0408">Iron</keyword>
<evidence type="ECO:0000256" key="3">
    <source>
        <dbReference type="ARBA" id="ARBA00012030"/>
    </source>
</evidence>
<comment type="catalytic activity">
    <reaction evidence="1">
        <text>Hydrolyzes single-stranded DNA or mismatched double-stranded DNA and polynucleotides, releasing free uracil.</text>
        <dbReference type="EC" id="3.2.2.27"/>
    </reaction>
</comment>
<name>A0A381XED7_9ZZZZ</name>
<dbReference type="PANTHER" id="PTHR33693:SF1">
    <property type="entry name" value="TYPE-4 URACIL-DNA GLYCOSYLASE"/>
    <property type="match status" value="1"/>
</dbReference>
<keyword evidence="8" id="KW-0378">Hydrolase</keyword>
<dbReference type="InterPro" id="IPR051536">
    <property type="entry name" value="UDG_Type-4/5"/>
</dbReference>
<dbReference type="AlphaFoldDB" id="A0A381XED7"/>
<comment type="similarity">
    <text evidence="2">Belongs to the uracil-DNA glycosylase (UDG) superfamily. Type 4 (UDGa) family.</text>
</comment>
<gene>
    <name evidence="13" type="ORF">METZ01_LOCUS115457</name>
</gene>
<protein>
    <recommendedName>
        <fullName evidence="4">Type-4 uracil-DNA glycosylase</fullName>
        <ecNumber evidence="3">3.2.2.27</ecNumber>
    </recommendedName>
</protein>
<dbReference type="GO" id="GO:0051539">
    <property type="term" value="F:4 iron, 4 sulfur cluster binding"/>
    <property type="evidence" value="ECO:0007669"/>
    <property type="project" value="UniProtKB-KW"/>
</dbReference>
<sequence>MIKKDINQNDILNLELLNILDYNYIYSDKPIQRIKTKPTLENSLPKLEILKKKIEAIQNCDLKKNASKIVFGDGDIQSSIMIIGEGPGQKEDELGKPFVGDAGNLLNKMLKAIKIERQKIYITNVVNYRPPNNRKPEQSEINRYSEYLKEHIAIIDPKILILMGSTAMEAILGSNKKISKERGQWKEVIIGKKNYKVIVTFHPAYLLRKPDQKKFSWEDLKIIRKEIDDQNIII</sequence>
<dbReference type="EMBL" id="UINC01014727">
    <property type="protein sequence ID" value="SVA62603.1"/>
    <property type="molecule type" value="Genomic_DNA"/>
</dbReference>
<evidence type="ECO:0000313" key="13">
    <source>
        <dbReference type="EMBL" id="SVA62603.1"/>
    </source>
</evidence>